<dbReference type="CDD" id="cd00121">
    <property type="entry name" value="MATH"/>
    <property type="match status" value="2"/>
</dbReference>
<dbReference type="SUPFAM" id="SSF49599">
    <property type="entry name" value="TRAF domain-like"/>
    <property type="match status" value="2"/>
</dbReference>
<feature type="domain" description="MATH" evidence="1">
    <location>
        <begin position="257"/>
        <end position="384"/>
    </location>
</feature>
<dbReference type="PANTHER" id="PTHR46162">
    <property type="entry name" value="TRAF-LIKE FAMILY PROTEIN"/>
    <property type="match status" value="1"/>
</dbReference>
<dbReference type="PROSITE" id="PS50144">
    <property type="entry name" value="MATH"/>
    <property type="match status" value="2"/>
</dbReference>
<dbReference type="Pfam" id="PF22486">
    <property type="entry name" value="MATH_2"/>
    <property type="match status" value="2"/>
</dbReference>
<dbReference type="PANTHER" id="PTHR46162:SF2">
    <property type="entry name" value="ANKYRIN REPEAT-CONTAINING PROTEIN-RELATED"/>
    <property type="match status" value="1"/>
</dbReference>
<gene>
    <name evidence="2" type="ORF">MTR67_002726</name>
</gene>
<sequence length="396" mass="44279">MTLPLKRSGHADSLPLKQSPGCLRKVRVAKPARPELERGTVGAITGMGGMGDVRSHSWYGLTIGAVPPKLEDNNKYLVMANFYKEDGVSTSISETPPTHYTIKIQSLSLLKKNNIEKYTSPYFEAGGYKWKLVFHQNGNKSKNKAGKHVSVYLMMADATSLAPAGWEVHVGFRLFLLDHNNDNYLVLQDTFTGKGRRFHAMKVEWGFDRFMSQEAFNNPENGYVVDDTCVLGAEVYVRQEKFRGRQDCLSMVKDPISYKHTWKIDKFSALTADCVDSKTFMVAEHKWKIQVYPKGKGSGTGNHLSLYLALAEPTSLSQGCQIYADFTMRILDQVNAQHDLGKANYWFSGSQTVCGWPRFISIGYFSLPGAGFLVRDTCVIEAEVTVHGATTNKIML</sequence>
<evidence type="ECO:0000313" key="2">
    <source>
        <dbReference type="EMBL" id="WMV09341.1"/>
    </source>
</evidence>
<name>A0AAF0PVE3_SOLVR</name>
<dbReference type="AlphaFoldDB" id="A0AAF0PVE3"/>
<evidence type="ECO:0000313" key="3">
    <source>
        <dbReference type="Proteomes" id="UP001234989"/>
    </source>
</evidence>
<reference evidence="2" key="1">
    <citation type="submission" date="2023-08" db="EMBL/GenBank/DDBJ databases">
        <title>A de novo genome assembly of Solanum verrucosum Schlechtendal, a Mexican diploid species geographically isolated from the other diploid A-genome species in potato relatives.</title>
        <authorList>
            <person name="Hosaka K."/>
        </authorList>
    </citation>
    <scope>NUCLEOTIDE SEQUENCE</scope>
    <source>
        <tissue evidence="2">Young leaves</tissue>
    </source>
</reference>
<dbReference type="Gene3D" id="2.60.210.10">
    <property type="entry name" value="Apoptosis, Tumor Necrosis Factor Receptor Associated Protein 2, Chain A"/>
    <property type="match status" value="2"/>
</dbReference>
<dbReference type="SMART" id="SM00061">
    <property type="entry name" value="MATH"/>
    <property type="match status" value="2"/>
</dbReference>
<dbReference type="Proteomes" id="UP001234989">
    <property type="component" value="Chromosome 1"/>
</dbReference>
<evidence type="ECO:0000259" key="1">
    <source>
        <dbReference type="PROSITE" id="PS50144"/>
    </source>
</evidence>
<organism evidence="2 3">
    <name type="scientific">Solanum verrucosum</name>
    <dbReference type="NCBI Taxonomy" id="315347"/>
    <lineage>
        <taxon>Eukaryota</taxon>
        <taxon>Viridiplantae</taxon>
        <taxon>Streptophyta</taxon>
        <taxon>Embryophyta</taxon>
        <taxon>Tracheophyta</taxon>
        <taxon>Spermatophyta</taxon>
        <taxon>Magnoliopsida</taxon>
        <taxon>eudicotyledons</taxon>
        <taxon>Gunneridae</taxon>
        <taxon>Pentapetalae</taxon>
        <taxon>asterids</taxon>
        <taxon>lamiids</taxon>
        <taxon>Solanales</taxon>
        <taxon>Solanaceae</taxon>
        <taxon>Solanoideae</taxon>
        <taxon>Solaneae</taxon>
        <taxon>Solanum</taxon>
    </lineage>
</organism>
<accession>A0AAF0PVE3</accession>
<dbReference type="InterPro" id="IPR008974">
    <property type="entry name" value="TRAF-like"/>
</dbReference>
<dbReference type="InterPro" id="IPR002083">
    <property type="entry name" value="MATH/TRAF_dom"/>
</dbReference>
<feature type="domain" description="MATH" evidence="1">
    <location>
        <begin position="97"/>
        <end position="235"/>
    </location>
</feature>
<dbReference type="EMBL" id="CP133612">
    <property type="protein sequence ID" value="WMV09341.1"/>
    <property type="molecule type" value="Genomic_DNA"/>
</dbReference>
<protein>
    <recommendedName>
        <fullName evidence="1">MATH domain-containing protein</fullName>
    </recommendedName>
</protein>
<keyword evidence="3" id="KW-1185">Reference proteome</keyword>
<proteinExistence type="predicted"/>